<feature type="compositionally biased region" description="Basic and acidic residues" evidence="3">
    <location>
        <begin position="256"/>
        <end position="267"/>
    </location>
</feature>
<dbReference type="GO" id="GO:0006351">
    <property type="term" value="P:DNA-templated transcription"/>
    <property type="evidence" value="ECO:0007669"/>
    <property type="project" value="InterPro"/>
</dbReference>
<evidence type="ECO:0000259" key="4">
    <source>
        <dbReference type="PROSITE" id="PS50048"/>
    </source>
</evidence>
<organism evidence="5 6">
    <name type="scientific">Sporidiobolus salmonicolor</name>
    <name type="common">Yeast-like fungus</name>
    <name type="synonym">Sporobolomyces salmonicolor</name>
    <dbReference type="NCBI Taxonomy" id="5005"/>
    <lineage>
        <taxon>Eukaryota</taxon>
        <taxon>Fungi</taxon>
        <taxon>Dikarya</taxon>
        <taxon>Basidiomycota</taxon>
        <taxon>Pucciniomycotina</taxon>
        <taxon>Microbotryomycetes</taxon>
        <taxon>Sporidiobolales</taxon>
        <taxon>Sporidiobolaceae</taxon>
        <taxon>Sporobolomyces</taxon>
    </lineage>
</organism>
<dbReference type="Gene3D" id="4.10.240.10">
    <property type="entry name" value="Zn(2)-C6 fungal-type DNA-binding domain"/>
    <property type="match status" value="1"/>
</dbReference>
<evidence type="ECO:0000313" key="5">
    <source>
        <dbReference type="EMBL" id="CEQ42888.1"/>
    </source>
</evidence>
<feature type="compositionally biased region" description="Polar residues" evidence="3">
    <location>
        <begin position="127"/>
        <end position="138"/>
    </location>
</feature>
<reference evidence="6" key="1">
    <citation type="submission" date="2015-02" db="EMBL/GenBank/DDBJ databases">
        <authorList>
            <person name="Gon?alves P."/>
        </authorList>
    </citation>
    <scope>NUCLEOTIDE SEQUENCE [LARGE SCALE GENOMIC DNA]</scope>
</reference>
<evidence type="ECO:0000313" key="6">
    <source>
        <dbReference type="Proteomes" id="UP000243876"/>
    </source>
</evidence>
<feature type="compositionally biased region" description="Polar residues" evidence="3">
    <location>
        <begin position="919"/>
        <end position="934"/>
    </location>
</feature>
<feature type="compositionally biased region" description="Basic and acidic residues" evidence="3">
    <location>
        <begin position="484"/>
        <end position="497"/>
    </location>
</feature>
<keyword evidence="6" id="KW-1185">Reference proteome</keyword>
<dbReference type="EMBL" id="CENE01000039">
    <property type="protein sequence ID" value="CEQ42888.1"/>
    <property type="molecule type" value="Genomic_DNA"/>
</dbReference>
<keyword evidence="2" id="KW-0539">Nucleus</keyword>
<feature type="domain" description="Zn(2)-C6 fungal-type" evidence="4">
    <location>
        <begin position="30"/>
        <end position="66"/>
    </location>
</feature>
<dbReference type="PANTHER" id="PTHR31644">
    <property type="entry name" value="TRANSCRIPTIONAL ACTIVATOR ARO80-RELATED"/>
    <property type="match status" value="1"/>
</dbReference>
<evidence type="ECO:0000256" key="3">
    <source>
        <dbReference type="SAM" id="MobiDB-lite"/>
    </source>
</evidence>
<dbReference type="GO" id="GO:0000981">
    <property type="term" value="F:DNA-binding transcription factor activity, RNA polymerase II-specific"/>
    <property type="evidence" value="ECO:0007669"/>
    <property type="project" value="InterPro"/>
</dbReference>
<dbReference type="GO" id="GO:0005634">
    <property type="term" value="C:nucleus"/>
    <property type="evidence" value="ECO:0007669"/>
    <property type="project" value="TreeGrafter"/>
</dbReference>
<feature type="compositionally biased region" description="Pro residues" evidence="3">
    <location>
        <begin position="894"/>
        <end position="916"/>
    </location>
</feature>
<dbReference type="InterPro" id="IPR036864">
    <property type="entry name" value="Zn2-C6_fun-type_DNA-bd_sf"/>
</dbReference>
<dbReference type="OrthoDB" id="39175at2759"/>
<dbReference type="PROSITE" id="PS50048">
    <property type="entry name" value="ZN2_CY6_FUNGAL_2"/>
    <property type="match status" value="1"/>
</dbReference>
<dbReference type="SMART" id="SM00066">
    <property type="entry name" value="GAL4"/>
    <property type="match status" value="1"/>
</dbReference>
<dbReference type="SUPFAM" id="SSF57701">
    <property type="entry name" value="Zn2/Cys6 DNA-binding domain"/>
    <property type="match status" value="1"/>
</dbReference>
<dbReference type="PROSITE" id="PS00463">
    <property type="entry name" value="ZN2_CY6_FUNGAL_1"/>
    <property type="match status" value="1"/>
</dbReference>
<dbReference type="InterPro" id="IPR052780">
    <property type="entry name" value="AAA_Catabolism_Regulators"/>
</dbReference>
<dbReference type="Pfam" id="PF04082">
    <property type="entry name" value="Fungal_trans"/>
    <property type="match status" value="1"/>
</dbReference>
<feature type="region of interest" description="Disordered" evidence="3">
    <location>
        <begin position="75"/>
        <end position="273"/>
    </location>
</feature>
<protein>
    <submittedName>
        <fullName evidence="5">SPOSA6832_04765-mRNA-1:cds</fullName>
    </submittedName>
</protein>
<evidence type="ECO:0000256" key="2">
    <source>
        <dbReference type="ARBA" id="ARBA00023242"/>
    </source>
</evidence>
<feature type="compositionally biased region" description="Polar residues" evidence="3">
    <location>
        <begin position="175"/>
        <end position="186"/>
    </location>
</feature>
<sequence>MDSVASTSQAPAPQDATKAKAPRPKRTYRACQPCRSRKLKCDLGDPDNPSEPPCRRCRRESRECVFVVRKNAKTYSPAPLESPLPLTTVPPQRPRTRKPAHSVLSAEGGEEEERPPARIAGHPYVRVTTSPTADSALTATGRPLPTRAEYDAAQPSPPVAPPEAAGYYFHPPPKQSSASTSQNSLPQRPPSPTIGYDPSDPRIHPHPASLPSAGHLPHRARRASDHPMPLHASRGNGDRSIGASSDEEDEDDVDPDASRHGHPHEPSDANVLLSSTLHNPSDALRLLATASSLRSTGDDAGLGPGADGSAGEVAWEGAARWEGSKAKGKEKEVAVANGPAGASDAVLEAGWERWVPVQEGMVSIAEAEVLLSFFETEMSPLYPLLSPLTFSLAHLPHLTSTESLLLAAMITISARYSSLPSAPRARAIHKAVADYIRDELIGLLDGSGALRHISSVEALLLLTEWPPVTDGRKGKRNTGNGWGKNRERLRTESHDGNGEDAEDEEAEELLATSTQYDGMSWSFIGCAVRLAQELGIHNLYFSGADKKREGPVSWQEERCLRTWIYCYNADRHVSVRLGRNAVIQAYMSSSWWEQVTSRASGNVRKEGHSEVWAERSLPQGLIAALLGTIQERLYPNKEITRSMLRTGHWESFIRSLDHELQMMLLKSKTMLRTYFRRILCAARPSKCSLIVVAAEQRSVEATLLDIEFSYVKLYGFAIALRALQERLRRAVKANDLWFVSPSLLNLQEGQWVLDALAAAQSILTQTVEFLAPKGYLRLAPSRIYQRILFAATFLRIFVHFTYTVLLRLDALAVGVVEHGQSKVLGLLDQAITALHDSAVDRQHIARGFAALLRRLQAQCKPTLLSGTGVRPAPAAANGSVHPEHPAASTTSQPSPRPQQPPLPAQQPSQPHPPDPLFTPASTGSFPSATTQTPRTHYLPPLASELPDAAATPVPRANVSLPPPGPFAAEPASEMAAGFKLGNLAFEFPELTFEWDPSAQSLAAGHEQDLLFQSLWGGGAAARGGQHGDLGGMNPALNLFGTLVGDEFGLDY</sequence>
<feature type="compositionally biased region" description="Acidic residues" evidence="3">
    <location>
        <begin position="498"/>
        <end position="507"/>
    </location>
</feature>
<accession>A0A0D6ESS9</accession>
<feature type="compositionally biased region" description="Acidic residues" evidence="3">
    <location>
        <begin position="245"/>
        <end position="255"/>
    </location>
</feature>
<feature type="region of interest" description="Disordered" evidence="3">
    <location>
        <begin position="471"/>
        <end position="507"/>
    </location>
</feature>
<gene>
    <name evidence="5" type="primary">SPOSA6832_04765</name>
</gene>
<dbReference type="SMART" id="SM00906">
    <property type="entry name" value="Fungal_trans"/>
    <property type="match status" value="1"/>
</dbReference>
<dbReference type="CDD" id="cd00067">
    <property type="entry name" value="GAL4"/>
    <property type="match status" value="1"/>
</dbReference>
<dbReference type="InterPro" id="IPR001138">
    <property type="entry name" value="Zn2Cys6_DnaBD"/>
</dbReference>
<evidence type="ECO:0000256" key="1">
    <source>
        <dbReference type="ARBA" id="ARBA00022723"/>
    </source>
</evidence>
<feature type="region of interest" description="Disordered" evidence="3">
    <location>
        <begin position="1"/>
        <end position="29"/>
    </location>
</feature>
<keyword evidence="1" id="KW-0479">Metal-binding</keyword>
<dbReference type="AlphaFoldDB" id="A0A0D6ESS9"/>
<dbReference type="GO" id="GO:0008270">
    <property type="term" value="F:zinc ion binding"/>
    <property type="evidence" value="ECO:0007669"/>
    <property type="project" value="InterPro"/>
</dbReference>
<dbReference type="Pfam" id="PF00172">
    <property type="entry name" value="Zn_clus"/>
    <property type="match status" value="1"/>
</dbReference>
<dbReference type="GO" id="GO:0003677">
    <property type="term" value="F:DNA binding"/>
    <property type="evidence" value="ECO:0007669"/>
    <property type="project" value="InterPro"/>
</dbReference>
<name>A0A0D6ESS9_SPOSA</name>
<dbReference type="Proteomes" id="UP000243876">
    <property type="component" value="Unassembled WGS sequence"/>
</dbReference>
<dbReference type="InterPro" id="IPR007219">
    <property type="entry name" value="XnlR_reg_dom"/>
</dbReference>
<feature type="region of interest" description="Disordered" evidence="3">
    <location>
        <begin position="868"/>
        <end position="940"/>
    </location>
</feature>
<proteinExistence type="predicted"/>
<feature type="compositionally biased region" description="Polar residues" evidence="3">
    <location>
        <begin position="1"/>
        <end position="11"/>
    </location>
</feature>
<dbReference type="CDD" id="cd12148">
    <property type="entry name" value="fungal_TF_MHR"/>
    <property type="match status" value="1"/>
</dbReference>